<evidence type="ECO:0000313" key="9">
    <source>
        <dbReference type="EMBL" id="BAS27945.1"/>
    </source>
</evidence>
<feature type="domain" description="Sigma-54 factor interaction" evidence="7">
    <location>
        <begin position="321"/>
        <end position="551"/>
    </location>
</feature>
<dbReference type="EMBL" id="AP014924">
    <property type="protein sequence ID" value="BAS27945.1"/>
    <property type="molecule type" value="Genomic_DNA"/>
</dbReference>
<evidence type="ECO:0000256" key="5">
    <source>
        <dbReference type="ARBA" id="ARBA00023159"/>
    </source>
</evidence>
<dbReference type="CDD" id="cd00009">
    <property type="entry name" value="AAA"/>
    <property type="match status" value="1"/>
</dbReference>
<dbReference type="InterPro" id="IPR025944">
    <property type="entry name" value="Sigma_54_int_dom_CS"/>
</dbReference>
<dbReference type="Proteomes" id="UP000065807">
    <property type="component" value="Chromosome"/>
</dbReference>
<dbReference type="GO" id="GO:0006355">
    <property type="term" value="P:regulation of DNA-templated transcription"/>
    <property type="evidence" value="ECO:0007669"/>
    <property type="project" value="InterPro"/>
</dbReference>
<name>A0A0K2SLG1_LIMPI</name>
<dbReference type="Pfam" id="PF13188">
    <property type="entry name" value="PAS_8"/>
    <property type="match status" value="1"/>
</dbReference>
<protein>
    <submittedName>
        <fullName evidence="9">Fis family transcriptional regulator</fullName>
    </submittedName>
</protein>
<dbReference type="Gene3D" id="3.40.50.300">
    <property type="entry name" value="P-loop containing nucleotide triphosphate hydrolases"/>
    <property type="match status" value="1"/>
</dbReference>
<feature type="domain" description="PAS" evidence="8">
    <location>
        <begin position="192"/>
        <end position="257"/>
    </location>
</feature>
<dbReference type="FunFam" id="3.40.50.300:FF:000006">
    <property type="entry name" value="DNA-binding transcriptional regulator NtrC"/>
    <property type="match status" value="1"/>
</dbReference>
<keyword evidence="10" id="KW-1185">Reference proteome</keyword>
<dbReference type="Pfam" id="PF00158">
    <property type="entry name" value="Sigma54_activat"/>
    <property type="match status" value="1"/>
</dbReference>
<dbReference type="GO" id="GO:0043565">
    <property type="term" value="F:sequence-specific DNA binding"/>
    <property type="evidence" value="ECO:0007669"/>
    <property type="project" value="InterPro"/>
</dbReference>
<accession>A0A0K2SLG1</accession>
<dbReference type="Pfam" id="PF25601">
    <property type="entry name" value="AAA_lid_14"/>
    <property type="match status" value="1"/>
</dbReference>
<evidence type="ECO:0000256" key="4">
    <source>
        <dbReference type="ARBA" id="ARBA00023125"/>
    </source>
</evidence>
<dbReference type="PROSITE" id="PS50112">
    <property type="entry name" value="PAS"/>
    <property type="match status" value="1"/>
</dbReference>
<dbReference type="InterPro" id="IPR000014">
    <property type="entry name" value="PAS"/>
</dbReference>
<dbReference type="RefSeq" id="WP_068137545.1">
    <property type="nucleotide sequence ID" value="NZ_AP014924.1"/>
</dbReference>
<dbReference type="GO" id="GO:0000156">
    <property type="term" value="F:phosphorelay response regulator activity"/>
    <property type="evidence" value="ECO:0007669"/>
    <property type="project" value="InterPro"/>
</dbReference>
<dbReference type="Pfam" id="PF02954">
    <property type="entry name" value="HTH_8"/>
    <property type="match status" value="1"/>
</dbReference>
<keyword evidence="3" id="KW-0805">Transcription regulation</keyword>
<dbReference type="KEGG" id="lpil:LIP_2104"/>
<dbReference type="InterPro" id="IPR058031">
    <property type="entry name" value="AAA_lid_NorR"/>
</dbReference>
<dbReference type="PROSITE" id="PS00688">
    <property type="entry name" value="SIGMA54_INTERACT_3"/>
    <property type="match status" value="1"/>
</dbReference>
<dbReference type="PANTHER" id="PTHR32071">
    <property type="entry name" value="TRANSCRIPTIONAL REGULATORY PROTEIN"/>
    <property type="match status" value="1"/>
</dbReference>
<proteinExistence type="predicted"/>
<dbReference type="InterPro" id="IPR010524">
    <property type="entry name" value="Sig_transdc_resp-reg_PrpR_N"/>
</dbReference>
<dbReference type="Gene3D" id="1.10.8.60">
    <property type="match status" value="1"/>
</dbReference>
<reference evidence="10" key="1">
    <citation type="submission" date="2015-07" db="EMBL/GenBank/DDBJ databases">
        <title>Complete genome sequence and phylogenetic analysis of Limnochorda pilosa.</title>
        <authorList>
            <person name="Watanabe M."/>
            <person name="Kojima H."/>
            <person name="Fukui M."/>
        </authorList>
    </citation>
    <scope>NUCLEOTIDE SEQUENCE [LARGE SCALE GENOMIC DNA]</scope>
    <source>
        <strain evidence="10">HC45</strain>
    </source>
</reference>
<dbReference type="InterPro" id="IPR002078">
    <property type="entry name" value="Sigma_54_int"/>
</dbReference>
<keyword evidence="5" id="KW-0010">Activator</keyword>
<evidence type="ECO:0000256" key="3">
    <source>
        <dbReference type="ARBA" id="ARBA00023015"/>
    </source>
</evidence>
<dbReference type="CDD" id="cd00130">
    <property type="entry name" value="PAS"/>
    <property type="match status" value="1"/>
</dbReference>
<evidence type="ECO:0000313" key="10">
    <source>
        <dbReference type="Proteomes" id="UP000065807"/>
    </source>
</evidence>
<dbReference type="InterPro" id="IPR027417">
    <property type="entry name" value="P-loop_NTPase"/>
</dbReference>
<dbReference type="PROSITE" id="PS50045">
    <property type="entry name" value="SIGMA54_INTERACT_4"/>
    <property type="match status" value="1"/>
</dbReference>
<evidence type="ECO:0000259" key="7">
    <source>
        <dbReference type="PROSITE" id="PS50045"/>
    </source>
</evidence>
<dbReference type="SUPFAM" id="SSF52540">
    <property type="entry name" value="P-loop containing nucleoside triphosphate hydrolases"/>
    <property type="match status" value="1"/>
</dbReference>
<dbReference type="Gene3D" id="3.30.450.20">
    <property type="entry name" value="PAS domain"/>
    <property type="match status" value="1"/>
</dbReference>
<dbReference type="InterPro" id="IPR002197">
    <property type="entry name" value="HTH_Fis"/>
</dbReference>
<keyword evidence="1" id="KW-0547">Nucleotide-binding</keyword>
<dbReference type="Gene3D" id="1.10.10.60">
    <property type="entry name" value="Homeodomain-like"/>
    <property type="match status" value="1"/>
</dbReference>
<dbReference type="SUPFAM" id="SSF159800">
    <property type="entry name" value="PrpR receptor domain-like"/>
    <property type="match status" value="1"/>
</dbReference>
<evidence type="ECO:0000259" key="8">
    <source>
        <dbReference type="PROSITE" id="PS50112"/>
    </source>
</evidence>
<organism evidence="9 10">
    <name type="scientific">Limnochorda pilosa</name>
    <dbReference type="NCBI Taxonomy" id="1555112"/>
    <lineage>
        <taxon>Bacteria</taxon>
        <taxon>Bacillati</taxon>
        <taxon>Bacillota</taxon>
        <taxon>Limnochordia</taxon>
        <taxon>Limnochordales</taxon>
        <taxon>Limnochordaceae</taxon>
        <taxon>Limnochorda</taxon>
    </lineage>
</organism>
<dbReference type="Gene3D" id="3.40.50.10660">
    <property type="entry name" value="PrpR receptor domain-like"/>
    <property type="match status" value="1"/>
</dbReference>
<dbReference type="SMART" id="SM00382">
    <property type="entry name" value="AAA"/>
    <property type="match status" value="1"/>
</dbReference>
<dbReference type="Pfam" id="PF06506">
    <property type="entry name" value="PrpR_N"/>
    <property type="match status" value="1"/>
</dbReference>
<dbReference type="NCBIfam" id="TIGR00229">
    <property type="entry name" value="sensory_box"/>
    <property type="match status" value="1"/>
</dbReference>
<dbReference type="OrthoDB" id="9803970at2"/>
<gene>
    <name evidence="9" type="ORF">LIP_2104</name>
</gene>
<dbReference type="AlphaFoldDB" id="A0A0K2SLG1"/>
<dbReference type="GO" id="GO:0005524">
    <property type="term" value="F:ATP binding"/>
    <property type="evidence" value="ECO:0007669"/>
    <property type="project" value="UniProtKB-KW"/>
</dbReference>
<evidence type="ECO:0000256" key="6">
    <source>
        <dbReference type="ARBA" id="ARBA00023163"/>
    </source>
</evidence>
<dbReference type="InterPro" id="IPR003593">
    <property type="entry name" value="AAA+_ATPase"/>
</dbReference>
<dbReference type="FunFam" id="1.10.8.60:FF:000014">
    <property type="entry name" value="DNA-binding transcriptional regulator NtrC"/>
    <property type="match status" value="1"/>
</dbReference>
<keyword evidence="2" id="KW-0067">ATP-binding</keyword>
<sequence>MKAVIGLVAPYPDLVRMGQEVALPDEVTVHVREGDLDRGVEVARTLVDQGADVLVSRGGTALLVRRAVDVPVVEISVSGYDVLRAALEARRFSRRVALVGFPNVLYDAHVVGEALDLEWTEVTVRDASEVAEALMRAREQGAEVVVGDAISARTTEVLGMRGVLIRSGQRAVARALEHAVDVARTRRMERSRAEILHAILRQSGEGVVAVDRQGRVELLNPAAEQLFGRPAREAVGEVLPPWLEPLGLRESLERDDRVEGRLVRIQGSDVLVSREPLLVGHELIGAVATARDVTRLQRLEEQAQRQLRRRGHVARHTFDSIHGRAPGLRRAVDQAHKYAAGDATVLIQAETGTGKELFAHAIHHASRRRAGPFVAINCAALPENLLESELFGYDEGAFTGARKGGKPGLFEMAHHGTIFLDEIGEIPAHLQTRLLRVLENKEVMRVGGREVIPLDVRCIAATHVDLQERVRTGTFRADLFYRLNVLKLYIPPLRERLEDVPELVAHFLERLAEERGSSVRGLTRAAMRLLAAYEWPGNVRQLENVIERLTVLSRETQVSARAVRMILADETGPSAPVAPGEGSSLAEVTESIFWKVAEEEGFRPTAVARRLGLSRTTVWRRLRRRDLSSRHVPR</sequence>
<keyword evidence="4" id="KW-0238">DNA-binding</keyword>
<dbReference type="Gene3D" id="3.40.50.2300">
    <property type="match status" value="1"/>
</dbReference>
<evidence type="ECO:0000256" key="1">
    <source>
        <dbReference type="ARBA" id="ARBA00022741"/>
    </source>
</evidence>
<dbReference type="SUPFAM" id="SSF46689">
    <property type="entry name" value="Homeodomain-like"/>
    <property type="match status" value="1"/>
</dbReference>
<evidence type="ECO:0000256" key="2">
    <source>
        <dbReference type="ARBA" id="ARBA00022840"/>
    </source>
</evidence>
<keyword evidence="6" id="KW-0804">Transcription</keyword>
<dbReference type="STRING" id="1555112.LIP_2104"/>
<dbReference type="InterPro" id="IPR009057">
    <property type="entry name" value="Homeodomain-like_sf"/>
</dbReference>
<dbReference type="InterPro" id="IPR035965">
    <property type="entry name" value="PAS-like_dom_sf"/>
</dbReference>
<dbReference type="SUPFAM" id="SSF55785">
    <property type="entry name" value="PYP-like sensor domain (PAS domain)"/>
    <property type="match status" value="1"/>
</dbReference>
<dbReference type="SMART" id="SM00091">
    <property type="entry name" value="PAS"/>
    <property type="match status" value="1"/>
</dbReference>
<reference evidence="10" key="2">
    <citation type="journal article" date="2016" name="Int. J. Syst. Evol. Microbiol.">
        <title>Complete genome sequence and cell structure of Limnochorda pilosa, a Gram-negative spore-former within the phylum Firmicutes.</title>
        <authorList>
            <person name="Watanabe M."/>
            <person name="Kojima H."/>
            <person name="Fukui M."/>
        </authorList>
    </citation>
    <scope>NUCLEOTIDE SEQUENCE [LARGE SCALE GENOMIC DNA]</scope>
    <source>
        <strain evidence="10">HC45</strain>
    </source>
</reference>